<organism evidence="2 3">
    <name type="scientific">Heyndrickxia vini</name>
    <dbReference type="NCBI Taxonomy" id="1476025"/>
    <lineage>
        <taxon>Bacteria</taxon>
        <taxon>Bacillati</taxon>
        <taxon>Bacillota</taxon>
        <taxon>Bacilli</taxon>
        <taxon>Bacillales</taxon>
        <taxon>Bacillaceae</taxon>
        <taxon>Heyndrickxia</taxon>
    </lineage>
</organism>
<dbReference type="SUPFAM" id="SSF56281">
    <property type="entry name" value="Metallo-hydrolase/oxidoreductase"/>
    <property type="match status" value="1"/>
</dbReference>
<dbReference type="EMBL" id="CP065425">
    <property type="protein sequence ID" value="QQZ07671.1"/>
    <property type="molecule type" value="Genomic_DNA"/>
</dbReference>
<dbReference type="PANTHER" id="PTHR23131">
    <property type="entry name" value="ENDORIBONUCLEASE LACTB2"/>
    <property type="match status" value="1"/>
</dbReference>
<dbReference type="Proteomes" id="UP000595691">
    <property type="component" value="Chromosome"/>
</dbReference>
<dbReference type="PANTHER" id="PTHR23131:SF0">
    <property type="entry name" value="ENDORIBONUCLEASE LACTB2"/>
    <property type="match status" value="1"/>
</dbReference>
<proteinExistence type="predicted"/>
<dbReference type="InterPro" id="IPR050662">
    <property type="entry name" value="Sec-metab_biosynth-thioest"/>
</dbReference>
<reference evidence="2 3" key="1">
    <citation type="submission" date="2020-11" db="EMBL/GenBank/DDBJ databases">
        <title>Taxonomic evaluation of the Bacillus sporothermodurans group of bacteria based on whole genome sequences.</title>
        <authorList>
            <person name="Fiedler G."/>
            <person name="Herbstmann A.-D."/>
            <person name="Doll E."/>
            <person name="Wenning M."/>
            <person name="Brinks E."/>
            <person name="Kabisch J."/>
            <person name="Breitenwieser F."/>
            <person name="Lappann M."/>
            <person name="Boehnlein C."/>
            <person name="Franz C."/>
        </authorList>
    </citation>
    <scope>NUCLEOTIDE SEQUENCE [LARGE SCALE GENOMIC DNA]</scope>
    <source>
        <strain evidence="2 3">JCM 19841</strain>
    </source>
</reference>
<dbReference type="SMART" id="SM00849">
    <property type="entry name" value="Lactamase_B"/>
    <property type="match status" value="1"/>
</dbReference>
<evidence type="ECO:0000313" key="3">
    <source>
        <dbReference type="Proteomes" id="UP000595691"/>
    </source>
</evidence>
<feature type="domain" description="Metallo-beta-lactamase" evidence="1">
    <location>
        <begin position="30"/>
        <end position="199"/>
    </location>
</feature>
<accession>A0ABX7DWG8</accession>
<dbReference type="InterPro" id="IPR036866">
    <property type="entry name" value="RibonucZ/Hydroxyglut_hydro"/>
</dbReference>
<dbReference type="Pfam" id="PF00753">
    <property type="entry name" value="Lactamase_B"/>
    <property type="match status" value="1"/>
</dbReference>
<dbReference type="Gene3D" id="3.60.15.10">
    <property type="entry name" value="Ribonuclease Z/Hydroxyacylglutathione hydrolase-like"/>
    <property type="match status" value="1"/>
</dbReference>
<name>A0ABX7DWG8_9BACI</name>
<gene>
    <name evidence="2" type="ORF">I5776_11235</name>
</gene>
<keyword evidence="3" id="KW-1185">Reference proteome</keyword>
<protein>
    <submittedName>
        <fullName evidence="2">MBL fold metallo-hydrolase</fullName>
    </submittedName>
</protein>
<evidence type="ECO:0000259" key="1">
    <source>
        <dbReference type="SMART" id="SM00849"/>
    </source>
</evidence>
<evidence type="ECO:0000313" key="2">
    <source>
        <dbReference type="EMBL" id="QQZ07671.1"/>
    </source>
</evidence>
<sequence length="273" mass="31412">MLFKKNFTQESVNGVQIGNGSIAFQGVKLNVHCFSLDGVLIDTGAKSLEKEFIPFFKQLEVQQIVMTHYHEDHTGCAALLQKELQVPLLMNDMMIEYCAKEPDYPLYRQLYWGRRRPFRAESIGDSFSSANASWKVIKTPGHSQDHLAFLNSETGQLFTGDLYCQEKTKVVLREESIPDIINSLQKVLTYDFTDVFCCHAGYLNDGRSALKRKLEYLLDLQGKILDLYDEGKTSKQINEILFPRKYPIIRFSFGEWNSLHIINSVLEEYQKTS</sequence>
<dbReference type="InterPro" id="IPR001279">
    <property type="entry name" value="Metallo-B-lactamas"/>
</dbReference>
<dbReference type="RefSeq" id="WP_202776506.1">
    <property type="nucleotide sequence ID" value="NZ_CP065425.1"/>
</dbReference>